<proteinExistence type="predicted"/>
<evidence type="ECO:0000313" key="3">
    <source>
        <dbReference type="Proteomes" id="UP000027222"/>
    </source>
</evidence>
<keyword evidence="3" id="KW-1185">Reference proteome</keyword>
<gene>
    <name evidence="2" type="ORF">GALMADRAFT_413800</name>
</gene>
<sequence>MEQSNDFSDRCWYKPKGHSRAVQVRTHTAQVVHSPIHYSLPRQGAKHAPSHREALRGLHKGHTHIANASAKFYSISKNPTSITDPGSKRGTNPHQPQPRHATRMYVDELHPSRSWYRPRRDPPRGFGSTKNASKPRPYPEVVRRWCSALRNRIFPT</sequence>
<feature type="region of interest" description="Disordered" evidence="1">
    <location>
        <begin position="70"/>
        <end position="139"/>
    </location>
</feature>
<evidence type="ECO:0000256" key="1">
    <source>
        <dbReference type="SAM" id="MobiDB-lite"/>
    </source>
</evidence>
<organism evidence="2 3">
    <name type="scientific">Galerina marginata (strain CBS 339.88)</name>
    <dbReference type="NCBI Taxonomy" id="685588"/>
    <lineage>
        <taxon>Eukaryota</taxon>
        <taxon>Fungi</taxon>
        <taxon>Dikarya</taxon>
        <taxon>Basidiomycota</taxon>
        <taxon>Agaricomycotina</taxon>
        <taxon>Agaricomycetes</taxon>
        <taxon>Agaricomycetidae</taxon>
        <taxon>Agaricales</taxon>
        <taxon>Agaricineae</taxon>
        <taxon>Strophariaceae</taxon>
        <taxon>Galerina</taxon>
    </lineage>
</organism>
<name>A0A067TD36_GALM3</name>
<accession>A0A067TD36</accession>
<evidence type="ECO:0000313" key="2">
    <source>
        <dbReference type="EMBL" id="KDR77814.1"/>
    </source>
</evidence>
<reference evidence="3" key="1">
    <citation type="journal article" date="2014" name="Proc. Natl. Acad. Sci. U.S.A.">
        <title>Extensive sampling of basidiomycete genomes demonstrates inadequacy of the white-rot/brown-rot paradigm for wood decay fungi.</title>
        <authorList>
            <person name="Riley R."/>
            <person name="Salamov A.A."/>
            <person name="Brown D.W."/>
            <person name="Nagy L.G."/>
            <person name="Floudas D."/>
            <person name="Held B.W."/>
            <person name="Levasseur A."/>
            <person name="Lombard V."/>
            <person name="Morin E."/>
            <person name="Otillar R."/>
            <person name="Lindquist E.A."/>
            <person name="Sun H."/>
            <person name="LaButti K.M."/>
            <person name="Schmutz J."/>
            <person name="Jabbour D."/>
            <person name="Luo H."/>
            <person name="Baker S.E."/>
            <person name="Pisabarro A.G."/>
            <person name="Walton J.D."/>
            <person name="Blanchette R.A."/>
            <person name="Henrissat B."/>
            <person name="Martin F."/>
            <person name="Cullen D."/>
            <person name="Hibbett D.S."/>
            <person name="Grigoriev I.V."/>
        </authorList>
    </citation>
    <scope>NUCLEOTIDE SEQUENCE [LARGE SCALE GENOMIC DNA]</scope>
    <source>
        <strain evidence="3">CBS 339.88</strain>
    </source>
</reference>
<dbReference type="Proteomes" id="UP000027222">
    <property type="component" value="Unassembled WGS sequence"/>
</dbReference>
<dbReference type="EMBL" id="KL142376">
    <property type="protein sequence ID" value="KDR77814.1"/>
    <property type="molecule type" value="Genomic_DNA"/>
</dbReference>
<dbReference type="AlphaFoldDB" id="A0A067TD36"/>
<protein>
    <submittedName>
        <fullName evidence="2">Uncharacterized protein</fullName>
    </submittedName>
</protein>
<feature type="compositionally biased region" description="Polar residues" evidence="1">
    <location>
        <begin position="75"/>
        <end position="94"/>
    </location>
</feature>
<dbReference type="HOGENOM" id="CLU_1686702_0_0_1"/>